<sequence length="442" mass="50353">MARLPRTSEPPVKLTPKQANIYQWGFQRNARFRDAVCGRRFGKTFLGKAEMRRAARLAAEWGVSVEDEIWYAAPTQKQARRVFWRRLKQAIPREWREFKPNESDMLITLKSGHLIRCVGLENYDDLRGSGLFFVLVDEWADCKWAAWEEVLRPMLSTCQYTIPQTGESLKGGHALRIGTPKGFNHCYDTFQDGRPGHEPDHKSWLYTSLDGGNVPAEELDAARRKMDPRTFRQEYEASFENYAGVVYYTFNRDECRTNERIKPGEALHIGMDFNVMKMSAVVYVVRDDLPMALDEFHAVRDTPEMIEKIKARFPGHTVAVYPDASGQNTSSKNASESDLSLLKKAGFTVVVDSMNPSVKDRVNALNAILLNSYGERRLKVNIDQCPQLTLCLERQTYTDKGEPDKDPKKGHDHMNDAAGYFIAKRYPIKSQTAGARRIGGLA</sequence>
<dbReference type="Proteomes" id="UP000509568">
    <property type="component" value="Chromosome"/>
</dbReference>
<evidence type="ECO:0000259" key="2">
    <source>
        <dbReference type="Pfam" id="PF17289"/>
    </source>
</evidence>
<evidence type="ECO:0000313" key="3">
    <source>
        <dbReference type="EMBL" id="QKZ05838.1"/>
    </source>
</evidence>
<dbReference type="InterPro" id="IPR027417">
    <property type="entry name" value="P-loop_NTPase"/>
</dbReference>
<reference evidence="3 4" key="1">
    <citation type="submission" date="2020-06" db="EMBL/GenBank/DDBJ databases">
        <title>Pseudomonas eucalypticola sp. nov., an endophyte of Eucalyptus dunnii leaves with biocontrol ability of eucalyptus leaf blight.</title>
        <authorList>
            <person name="Liu Y."/>
            <person name="Song Z."/>
            <person name="Zeng H."/>
            <person name="Lu M."/>
            <person name="Wang X."/>
            <person name="Lian X."/>
            <person name="Zhang Q."/>
        </authorList>
    </citation>
    <scope>NUCLEOTIDE SEQUENCE [LARGE SCALE GENOMIC DNA]</scope>
    <source>
        <strain evidence="3 4">NP-1</strain>
    </source>
</reference>
<protein>
    <submittedName>
        <fullName evidence="3">Terminase</fullName>
    </submittedName>
</protein>
<dbReference type="EMBL" id="CP056030">
    <property type="protein sequence ID" value="QKZ05838.1"/>
    <property type="molecule type" value="Genomic_DNA"/>
</dbReference>
<feature type="domain" description="Terminase large subunit gp17-like C-terminal" evidence="2">
    <location>
        <begin position="269"/>
        <end position="424"/>
    </location>
</feature>
<dbReference type="Gene3D" id="3.30.420.280">
    <property type="match status" value="1"/>
</dbReference>
<name>A0A7D5D900_9PSED</name>
<dbReference type="Gene3D" id="3.40.50.300">
    <property type="entry name" value="P-loop containing nucleotide triphosphate hydrolases"/>
    <property type="match status" value="1"/>
</dbReference>
<proteinExistence type="predicted"/>
<gene>
    <name evidence="3" type="ORF">HWQ56_19370</name>
</gene>
<evidence type="ECO:0000256" key="1">
    <source>
        <dbReference type="ARBA" id="ARBA00022612"/>
    </source>
</evidence>
<dbReference type="AlphaFoldDB" id="A0A7D5D900"/>
<dbReference type="InterPro" id="IPR035421">
    <property type="entry name" value="Terminase_6C"/>
</dbReference>
<dbReference type="KEGG" id="pez:HWQ56_19370"/>
<accession>A0A7D5D900</accession>
<organism evidence="3 4">
    <name type="scientific">Pseudomonas eucalypticola</name>
    <dbReference type="NCBI Taxonomy" id="2599595"/>
    <lineage>
        <taxon>Bacteria</taxon>
        <taxon>Pseudomonadati</taxon>
        <taxon>Pseudomonadota</taxon>
        <taxon>Gammaproteobacteria</taxon>
        <taxon>Pseudomonadales</taxon>
        <taxon>Pseudomonadaceae</taxon>
        <taxon>Pseudomonas</taxon>
    </lineage>
</organism>
<keyword evidence="1" id="KW-1188">Viral release from host cell</keyword>
<evidence type="ECO:0000313" key="4">
    <source>
        <dbReference type="Proteomes" id="UP000509568"/>
    </source>
</evidence>
<dbReference type="Pfam" id="PF17289">
    <property type="entry name" value="Terminase_6C"/>
    <property type="match status" value="1"/>
</dbReference>
<keyword evidence="4" id="KW-1185">Reference proteome</keyword>